<feature type="transmembrane region" description="Helical" evidence="6">
    <location>
        <begin position="38"/>
        <end position="55"/>
    </location>
</feature>
<comment type="subcellular location">
    <subcellularLocation>
        <location evidence="1">Cell membrane</location>
        <topology evidence="1">Multi-pass membrane protein</topology>
    </subcellularLocation>
</comment>
<dbReference type="RefSeq" id="WP_062137832.1">
    <property type="nucleotide sequence ID" value="NZ_LRBG01000039.1"/>
</dbReference>
<gene>
    <name evidence="7" type="ORF">CI15_34040</name>
</gene>
<dbReference type="InterPro" id="IPR050833">
    <property type="entry name" value="Poly_Biosynth_Transport"/>
</dbReference>
<feature type="transmembrane region" description="Helical" evidence="6">
    <location>
        <begin position="392"/>
        <end position="413"/>
    </location>
</feature>
<keyword evidence="2" id="KW-1003">Cell membrane</keyword>
<dbReference type="STRING" id="1399968.CI15_34040"/>
<feature type="transmembrane region" description="Helical" evidence="6">
    <location>
        <begin position="252"/>
        <end position="272"/>
    </location>
</feature>
<feature type="transmembrane region" description="Helical" evidence="6">
    <location>
        <begin position="117"/>
        <end position="134"/>
    </location>
</feature>
<evidence type="ECO:0000256" key="5">
    <source>
        <dbReference type="ARBA" id="ARBA00023136"/>
    </source>
</evidence>
<keyword evidence="3 6" id="KW-0812">Transmembrane</keyword>
<feature type="transmembrane region" description="Helical" evidence="6">
    <location>
        <begin position="176"/>
        <end position="195"/>
    </location>
</feature>
<keyword evidence="8" id="KW-1185">Reference proteome</keyword>
<dbReference type="OrthoDB" id="9153933at2"/>
<reference evidence="7 8" key="1">
    <citation type="journal article" date="2015" name="Int. J. Syst. Evol. Microbiol.">
        <title>Burkholderia monticola sp. nov., isolated from mountain soil.</title>
        <authorList>
            <person name="Baek I."/>
            <person name="Seo B."/>
            <person name="Lee I."/>
            <person name="Yi H."/>
            <person name="Chun J."/>
        </authorList>
    </citation>
    <scope>NUCLEOTIDE SEQUENCE [LARGE SCALE GENOMIC DNA]</scope>
    <source>
        <strain evidence="7 8">JC2948</strain>
    </source>
</reference>
<proteinExistence type="predicted"/>
<feature type="transmembrane region" description="Helical" evidence="6">
    <location>
        <begin position="86"/>
        <end position="105"/>
    </location>
</feature>
<dbReference type="PANTHER" id="PTHR30250">
    <property type="entry name" value="PST FAMILY PREDICTED COLANIC ACID TRANSPORTER"/>
    <property type="match status" value="1"/>
</dbReference>
<dbReference type="PANTHER" id="PTHR30250:SF11">
    <property type="entry name" value="O-ANTIGEN TRANSPORTER-RELATED"/>
    <property type="match status" value="1"/>
</dbReference>
<comment type="caution">
    <text evidence="7">The sequence shown here is derived from an EMBL/GenBank/DDBJ whole genome shotgun (WGS) entry which is preliminary data.</text>
</comment>
<feature type="transmembrane region" description="Helical" evidence="6">
    <location>
        <begin position="146"/>
        <end position="170"/>
    </location>
</feature>
<keyword evidence="4 6" id="KW-1133">Transmembrane helix</keyword>
<feature type="transmembrane region" description="Helical" evidence="6">
    <location>
        <begin position="335"/>
        <end position="354"/>
    </location>
</feature>
<feature type="transmembrane region" description="Helical" evidence="6">
    <location>
        <begin position="226"/>
        <end position="246"/>
    </location>
</feature>
<protein>
    <submittedName>
        <fullName evidence="7">Uncharacterized protein</fullName>
    </submittedName>
</protein>
<feature type="transmembrane region" description="Helical" evidence="6">
    <location>
        <begin position="303"/>
        <end position="323"/>
    </location>
</feature>
<name>A0A149PBZ5_9BURK</name>
<evidence type="ECO:0000256" key="2">
    <source>
        <dbReference type="ARBA" id="ARBA00022475"/>
    </source>
</evidence>
<keyword evidence="5 6" id="KW-0472">Membrane</keyword>
<dbReference type="AlphaFoldDB" id="A0A149PBZ5"/>
<organism evidence="7 8">
    <name type="scientific">Paraburkholderia monticola</name>
    <dbReference type="NCBI Taxonomy" id="1399968"/>
    <lineage>
        <taxon>Bacteria</taxon>
        <taxon>Pseudomonadati</taxon>
        <taxon>Pseudomonadota</taxon>
        <taxon>Betaproteobacteria</taxon>
        <taxon>Burkholderiales</taxon>
        <taxon>Burkholderiaceae</taxon>
        <taxon>Paraburkholderia</taxon>
    </lineage>
</organism>
<evidence type="ECO:0000256" key="3">
    <source>
        <dbReference type="ARBA" id="ARBA00022692"/>
    </source>
</evidence>
<feature type="transmembrane region" description="Helical" evidence="6">
    <location>
        <begin position="12"/>
        <end position="32"/>
    </location>
</feature>
<evidence type="ECO:0000256" key="1">
    <source>
        <dbReference type="ARBA" id="ARBA00004651"/>
    </source>
</evidence>
<evidence type="ECO:0000256" key="4">
    <source>
        <dbReference type="ARBA" id="ARBA00022989"/>
    </source>
</evidence>
<dbReference type="GO" id="GO:0005886">
    <property type="term" value="C:plasma membrane"/>
    <property type="evidence" value="ECO:0007669"/>
    <property type="project" value="UniProtKB-SubCell"/>
</dbReference>
<dbReference type="Proteomes" id="UP000075613">
    <property type="component" value="Unassembled WGS sequence"/>
</dbReference>
<dbReference type="EMBL" id="LRBG01000039">
    <property type="protein sequence ID" value="KXU82542.1"/>
    <property type="molecule type" value="Genomic_DNA"/>
</dbReference>
<evidence type="ECO:0000313" key="8">
    <source>
        <dbReference type="Proteomes" id="UP000075613"/>
    </source>
</evidence>
<evidence type="ECO:0000313" key="7">
    <source>
        <dbReference type="EMBL" id="KXU82542.1"/>
    </source>
</evidence>
<evidence type="ECO:0000256" key="6">
    <source>
        <dbReference type="SAM" id="Phobius"/>
    </source>
</evidence>
<sequence length="429" mass="45958">MTALDRAAKQVSALAIAGQAVAYLLAVILARRLGVEGFKVYVVASSTFIVLVMLAPRGFDKFTLRLLPVLLDKGDWQRARGYLRFGAWRTVWSAVCLAGVAGLWAGFADGLQGQTRLALIVSCAFVPIGAFVHLAQEVLTALGRGLAATAIFRLVVPCLVLATLGVLFAVRLPVSGAVAVGCWGVAWVVALAIMLKLVRRHTPPQVWQATALEDAQTWEADARPFWIYRMSMAVLGQAGVIVLDWLQPSAGAVGAYAVAMGVAGIAQVLATATNRLYAGQLAILLEQRNVDAIQSLRRKRLRWLAAPLVAYLALAFGLTRELLALFRPEFADEGLVALRLLALTAAFVVLVAMAPTYLKYRAQHRVLYASVAAAACVQVVLLLLLVPRMGATGAALAYAIAMGGLYGNLARIARRELRRMRIHGAPQAG</sequence>
<feature type="transmembrane region" description="Helical" evidence="6">
    <location>
        <begin position="366"/>
        <end position="386"/>
    </location>
</feature>
<accession>A0A149PBZ5</accession>